<keyword evidence="8" id="KW-1185">Reference proteome</keyword>
<name>A0AAN9UEH7_9PEZI</name>
<evidence type="ECO:0000256" key="4">
    <source>
        <dbReference type="ARBA" id="ARBA00022989"/>
    </source>
</evidence>
<evidence type="ECO:0000256" key="1">
    <source>
        <dbReference type="ARBA" id="ARBA00004141"/>
    </source>
</evidence>
<dbReference type="SUPFAM" id="SSF103473">
    <property type="entry name" value="MFS general substrate transporter"/>
    <property type="match status" value="1"/>
</dbReference>
<feature type="transmembrane region" description="Helical" evidence="6">
    <location>
        <begin position="100"/>
        <end position="119"/>
    </location>
</feature>
<keyword evidence="2" id="KW-0813">Transport</keyword>
<keyword evidence="4 6" id="KW-1133">Transmembrane helix</keyword>
<evidence type="ECO:0000313" key="8">
    <source>
        <dbReference type="Proteomes" id="UP001320420"/>
    </source>
</evidence>
<dbReference type="AlphaFoldDB" id="A0AAN9UEH7"/>
<feature type="transmembrane region" description="Helical" evidence="6">
    <location>
        <begin position="131"/>
        <end position="153"/>
    </location>
</feature>
<proteinExistence type="predicted"/>
<gene>
    <name evidence="7" type="ORF">SLS62_009936</name>
</gene>
<sequence>MLSQSGRDNNPPSRSNIGNAQIAGMPDDIGLIGNQYGTAVTLLYATYVPFEGPVAVMLKIIGPKYLLTTCCLAWAGLIPCINVYIGLIYKKSERGKRSSVIFAFSALASAFGGIFAFGLTQIHTGTFFSSWRALFIIEGILTILVCPLFYFFFPNSPTTAWFLTEEEKKMMQLRYDLEPHWGLEEEFGWKAVRDALTDPKFFAFFVFQFSVDISLYGFTTFLPKIINGLGYTSVMANLLTVPIYFWGLITFLFTAYMSDRMSNRGYWIGGPLLCLIIGYAMLISVDNLGVRYFACFITVMGIYPTTGMSIMWLNDNAARHFKRATMAGATLTLGNTAGVAVGQVFTTADSPRYIRGLSISMGLAAVALAMVASLMIGMHVVNGKRAAKIRAAEEAGSPLPHRPEDGDYDIHFKYSL</sequence>
<accession>A0AAN9UEH7</accession>
<reference evidence="7 8" key="1">
    <citation type="submission" date="2024-02" db="EMBL/GenBank/DDBJ databases">
        <title>De novo assembly and annotation of 12 fungi associated with fruit tree decline syndrome in Ontario, Canada.</title>
        <authorList>
            <person name="Sulman M."/>
            <person name="Ellouze W."/>
            <person name="Ilyukhin E."/>
        </authorList>
    </citation>
    <scope>NUCLEOTIDE SEQUENCE [LARGE SCALE GENOMIC DNA]</scope>
    <source>
        <strain evidence="7 8">M11/M66-122</strain>
    </source>
</reference>
<feature type="transmembrane region" description="Helical" evidence="6">
    <location>
        <begin position="291"/>
        <end position="313"/>
    </location>
</feature>
<evidence type="ECO:0008006" key="9">
    <source>
        <dbReference type="Google" id="ProtNLM"/>
    </source>
</evidence>
<evidence type="ECO:0000313" key="7">
    <source>
        <dbReference type="EMBL" id="KAK7745137.1"/>
    </source>
</evidence>
<feature type="transmembrane region" description="Helical" evidence="6">
    <location>
        <begin position="201"/>
        <end position="222"/>
    </location>
</feature>
<dbReference type="Gene3D" id="1.20.1250.20">
    <property type="entry name" value="MFS general substrate transporter like domains"/>
    <property type="match status" value="1"/>
</dbReference>
<organism evidence="7 8">
    <name type="scientific">Diatrype stigma</name>
    <dbReference type="NCBI Taxonomy" id="117547"/>
    <lineage>
        <taxon>Eukaryota</taxon>
        <taxon>Fungi</taxon>
        <taxon>Dikarya</taxon>
        <taxon>Ascomycota</taxon>
        <taxon>Pezizomycotina</taxon>
        <taxon>Sordariomycetes</taxon>
        <taxon>Xylariomycetidae</taxon>
        <taxon>Xylariales</taxon>
        <taxon>Diatrypaceae</taxon>
        <taxon>Diatrype</taxon>
    </lineage>
</organism>
<dbReference type="GO" id="GO:0016020">
    <property type="term" value="C:membrane"/>
    <property type="evidence" value="ECO:0007669"/>
    <property type="project" value="UniProtKB-SubCell"/>
</dbReference>
<keyword evidence="3 6" id="KW-0812">Transmembrane</keyword>
<dbReference type="PANTHER" id="PTHR43791">
    <property type="entry name" value="PERMEASE-RELATED"/>
    <property type="match status" value="1"/>
</dbReference>
<dbReference type="Proteomes" id="UP001320420">
    <property type="component" value="Unassembled WGS sequence"/>
</dbReference>
<evidence type="ECO:0000256" key="6">
    <source>
        <dbReference type="SAM" id="Phobius"/>
    </source>
</evidence>
<evidence type="ECO:0000256" key="3">
    <source>
        <dbReference type="ARBA" id="ARBA00022692"/>
    </source>
</evidence>
<protein>
    <recommendedName>
        <fullName evidence="9">High-affinity nicotinic acid transporter</fullName>
    </recommendedName>
</protein>
<feature type="transmembrane region" description="Helical" evidence="6">
    <location>
        <begin position="357"/>
        <end position="381"/>
    </location>
</feature>
<feature type="transmembrane region" description="Helical" evidence="6">
    <location>
        <begin position="234"/>
        <end position="253"/>
    </location>
</feature>
<feature type="transmembrane region" description="Helical" evidence="6">
    <location>
        <begin position="65"/>
        <end position="88"/>
    </location>
</feature>
<dbReference type="Pfam" id="PF07690">
    <property type="entry name" value="MFS_1"/>
    <property type="match status" value="1"/>
</dbReference>
<dbReference type="FunFam" id="1.20.1250.20:FF:000013">
    <property type="entry name" value="MFS general substrate transporter"/>
    <property type="match status" value="1"/>
</dbReference>
<feature type="transmembrane region" description="Helical" evidence="6">
    <location>
        <begin position="325"/>
        <end position="345"/>
    </location>
</feature>
<dbReference type="InterPro" id="IPR036259">
    <property type="entry name" value="MFS_trans_sf"/>
</dbReference>
<feature type="transmembrane region" description="Helical" evidence="6">
    <location>
        <begin position="265"/>
        <end position="285"/>
    </location>
</feature>
<comment type="subcellular location">
    <subcellularLocation>
        <location evidence="1">Membrane</location>
        <topology evidence="1">Multi-pass membrane protein</topology>
    </subcellularLocation>
</comment>
<dbReference type="PANTHER" id="PTHR43791:SF101">
    <property type="entry name" value="HIGH-AFFINITY NICOTINIC ACID TRANSPORTER"/>
    <property type="match status" value="1"/>
</dbReference>
<dbReference type="GO" id="GO:0022857">
    <property type="term" value="F:transmembrane transporter activity"/>
    <property type="evidence" value="ECO:0007669"/>
    <property type="project" value="InterPro"/>
</dbReference>
<comment type="caution">
    <text evidence="7">The sequence shown here is derived from an EMBL/GenBank/DDBJ whole genome shotgun (WGS) entry which is preliminary data.</text>
</comment>
<evidence type="ECO:0000256" key="2">
    <source>
        <dbReference type="ARBA" id="ARBA00022448"/>
    </source>
</evidence>
<dbReference type="EMBL" id="JAKJXP020000112">
    <property type="protein sequence ID" value="KAK7745137.1"/>
    <property type="molecule type" value="Genomic_DNA"/>
</dbReference>
<keyword evidence="5 6" id="KW-0472">Membrane</keyword>
<evidence type="ECO:0000256" key="5">
    <source>
        <dbReference type="ARBA" id="ARBA00023136"/>
    </source>
</evidence>
<dbReference type="InterPro" id="IPR011701">
    <property type="entry name" value="MFS"/>
</dbReference>